<feature type="domain" description="DEAD/DEAH-box helicase" evidence="6">
    <location>
        <begin position="243"/>
        <end position="347"/>
    </location>
</feature>
<evidence type="ECO:0000259" key="6">
    <source>
        <dbReference type="Pfam" id="PF00270"/>
    </source>
</evidence>
<dbReference type="GO" id="GO:0005524">
    <property type="term" value="F:ATP binding"/>
    <property type="evidence" value="ECO:0007669"/>
    <property type="project" value="UniProtKB-KW"/>
</dbReference>
<evidence type="ECO:0000256" key="1">
    <source>
        <dbReference type="ARBA" id="ARBA00022741"/>
    </source>
</evidence>
<dbReference type="PANTHER" id="PTHR47960">
    <property type="entry name" value="DEAD-BOX ATP-DEPENDENT RNA HELICASE 50"/>
    <property type="match status" value="1"/>
</dbReference>
<gene>
    <name evidence="7" type="ORF">G2W53_025686</name>
</gene>
<keyword evidence="8" id="KW-1185">Reference proteome</keyword>
<feature type="region of interest" description="Disordered" evidence="5">
    <location>
        <begin position="58"/>
        <end position="126"/>
    </location>
</feature>
<dbReference type="GO" id="GO:0003676">
    <property type="term" value="F:nucleic acid binding"/>
    <property type="evidence" value="ECO:0007669"/>
    <property type="project" value="InterPro"/>
</dbReference>
<dbReference type="AlphaFoldDB" id="A0A834TFN9"/>
<evidence type="ECO:0000256" key="4">
    <source>
        <dbReference type="ARBA" id="ARBA00022840"/>
    </source>
</evidence>
<evidence type="ECO:0000256" key="5">
    <source>
        <dbReference type="SAM" id="MobiDB-lite"/>
    </source>
</evidence>
<evidence type="ECO:0000256" key="3">
    <source>
        <dbReference type="ARBA" id="ARBA00022806"/>
    </source>
</evidence>
<evidence type="ECO:0000313" key="8">
    <source>
        <dbReference type="Proteomes" id="UP000634136"/>
    </source>
</evidence>
<feature type="compositionally biased region" description="Basic and acidic residues" evidence="5">
    <location>
        <begin position="65"/>
        <end position="76"/>
    </location>
</feature>
<keyword evidence="3 7" id="KW-0347">Helicase</keyword>
<dbReference type="Proteomes" id="UP000634136">
    <property type="component" value="Unassembled WGS sequence"/>
</dbReference>
<keyword evidence="4" id="KW-0067">ATP-binding</keyword>
<dbReference type="Gene3D" id="3.40.50.300">
    <property type="entry name" value="P-loop containing nucleotide triphosphate hydrolases"/>
    <property type="match status" value="1"/>
</dbReference>
<dbReference type="SUPFAM" id="SSF52540">
    <property type="entry name" value="P-loop containing nucleoside triphosphate hydrolases"/>
    <property type="match status" value="1"/>
</dbReference>
<dbReference type="Pfam" id="PF00270">
    <property type="entry name" value="DEAD"/>
    <property type="match status" value="1"/>
</dbReference>
<dbReference type="OrthoDB" id="1902637at2759"/>
<feature type="compositionally biased region" description="Basic residues" evidence="5">
    <location>
        <begin position="9"/>
        <end position="21"/>
    </location>
</feature>
<evidence type="ECO:0000313" key="7">
    <source>
        <dbReference type="EMBL" id="KAF7820231.1"/>
    </source>
</evidence>
<sequence length="561" mass="61843">MVKGEDAVRRKKNKAVRRKIRKQNDSSAVSAKVASIIAAKKRRLSGKRRMCQGMCFSLPTPDDPFNDRHGKEEFKTKSTKKKTHTQKAEKSVDGKGATGRKDTLAGKENEVTESKNEKKKSVTATHNQGRECSIDLERASIEVIKKGSHCGRQGQDCVNSESPSKFLIWCLSSIENALRLDDAYTDGELFFNSWGLEFWKCYSTGKDIMETSGTSASTEQIAWMVSCAADTIARKEKEGLSFPSPFLLFLVPTQEKAAKVRAVCKALKPLGIHTVSIHPSATLDHQIQGLKSCEPEFLVATPERLLELVSLKAVDISGASMLVVDELNSICSADHIDTIKSIKESISGAPRLVVFNDCTSHKSLPMVQYLLPGSICRLSLNSSVTSQSSCIVQSVKVCESEEEKLKKSIQVLDQSWSGQTHKLDVLYILRKDVKSQKLVATLKSKGYSISVGSDTQKLNDSVDSDRRMKPAVSMIDVEHISTADIGKYDVVLLPSFVPSISSYVRILTRMARQSVNGVLHSFLTKEDSKLAGPLIEILEQCGQAVPEALQNLHLTSNMMEE</sequence>
<accession>A0A834TFN9</accession>
<name>A0A834TFN9_9FABA</name>
<dbReference type="InterPro" id="IPR011545">
    <property type="entry name" value="DEAD/DEAH_box_helicase_dom"/>
</dbReference>
<proteinExistence type="predicted"/>
<dbReference type="GO" id="GO:0004386">
    <property type="term" value="F:helicase activity"/>
    <property type="evidence" value="ECO:0007669"/>
    <property type="project" value="UniProtKB-KW"/>
</dbReference>
<reference evidence="7" key="1">
    <citation type="submission" date="2020-09" db="EMBL/GenBank/DDBJ databases">
        <title>Genome-Enabled Discovery of Anthraquinone Biosynthesis in Senna tora.</title>
        <authorList>
            <person name="Kang S.-H."/>
            <person name="Pandey R.P."/>
            <person name="Lee C.-M."/>
            <person name="Sim J.-S."/>
            <person name="Jeong J.-T."/>
            <person name="Choi B.-S."/>
            <person name="Jung M."/>
            <person name="Ginzburg D."/>
            <person name="Zhao K."/>
            <person name="Won S.Y."/>
            <person name="Oh T.-J."/>
            <person name="Yu Y."/>
            <person name="Kim N.-H."/>
            <person name="Lee O.R."/>
            <person name="Lee T.-H."/>
            <person name="Bashyal P."/>
            <person name="Kim T.-S."/>
            <person name="Lee W.-H."/>
            <person name="Kawkins C."/>
            <person name="Kim C.-K."/>
            <person name="Kim J.S."/>
            <person name="Ahn B.O."/>
            <person name="Rhee S.Y."/>
            <person name="Sohng J.K."/>
        </authorList>
    </citation>
    <scope>NUCLEOTIDE SEQUENCE</scope>
    <source>
        <tissue evidence="7">Leaf</tissue>
    </source>
</reference>
<dbReference type="InterPro" id="IPR027417">
    <property type="entry name" value="P-loop_NTPase"/>
</dbReference>
<comment type="caution">
    <text evidence="7">The sequence shown here is derived from an EMBL/GenBank/DDBJ whole genome shotgun (WGS) entry which is preliminary data.</text>
</comment>
<feature type="region of interest" description="Disordered" evidence="5">
    <location>
        <begin position="1"/>
        <end position="29"/>
    </location>
</feature>
<feature type="compositionally biased region" description="Basic and acidic residues" evidence="5">
    <location>
        <begin position="86"/>
        <end position="120"/>
    </location>
</feature>
<organism evidence="7 8">
    <name type="scientific">Senna tora</name>
    <dbReference type="NCBI Taxonomy" id="362788"/>
    <lineage>
        <taxon>Eukaryota</taxon>
        <taxon>Viridiplantae</taxon>
        <taxon>Streptophyta</taxon>
        <taxon>Embryophyta</taxon>
        <taxon>Tracheophyta</taxon>
        <taxon>Spermatophyta</taxon>
        <taxon>Magnoliopsida</taxon>
        <taxon>eudicotyledons</taxon>
        <taxon>Gunneridae</taxon>
        <taxon>Pentapetalae</taxon>
        <taxon>rosids</taxon>
        <taxon>fabids</taxon>
        <taxon>Fabales</taxon>
        <taxon>Fabaceae</taxon>
        <taxon>Caesalpinioideae</taxon>
        <taxon>Cassia clade</taxon>
        <taxon>Senna</taxon>
    </lineage>
</organism>
<protein>
    <submittedName>
        <fullName evidence="7">Pre-mRNA-processing ATP-dependent RNA helicase prp5</fullName>
    </submittedName>
</protein>
<keyword evidence="2" id="KW-0378">Hydrolase</keyword>
<keyword evidence="1" id="KW-0547">Nucleotide-binding</keyword>
<evidence type="ECO:0000256" key="2">
    <source>
        <dbReference type="ARBA" id="ARBA00022801"/>
    </source>
</evidence>
<dbReference type="EMBL" id="JAAIUW010000008">
    <property type="protein sequence ID" value="KAF7820231.1"/>
    <property type="molecule type" value="Genomic_DNA"/>
</dbReference>
<dbReference type="GO" id="GO:0016787">
    <property type="term" value="F:hydrolase activity"/>
    <property type="evidence" value="ECO:0007669"/>
    <property type="project" value="UniProtKB-KW"/>
</dbReference>